<evidence type="ECO:0000256" key="1">
    <source>
        <dbReference type="SAM" id="MobiDB-lite"/>
    </source>
</evidence>
<evidence type="ECO:0008006" key="4">
    <source>
        <dbReference type="Google" id="ProtNLM"/>
    </source>
</evidence>
<name>A0A2U2B9L7_9BACT</name>
<sequence>MKSTLLFGITLLVINIFTNCSNLKNHELIIDPLPLDAQVNNEILTGKSVLNDSSRFVWGGSVLKGKDGKYHMLYSTWECGDSIPPFTNSWLLHSKIAYAISDYPDHGFKFQKIVLKGKALEGDSLAWDAQTVHNPHLKKFNGKYYLYYVGSADPGPQPKGSKGEKVSKRNRVQQSQKIGVIEFESFEDLLSGNFKRPDQPLLSPRTRVKPDNVVNPSREGTQPKPDNPIVVNPSVVQRPSDGKYLLYFKGNIYDPHWKGVHGVAISNSPTGPFEPLDKIIFDIKLENGKIASAEDPFVWYHKENSKFYAVFKDFSGKITGKEPGLAILESLDGMRWTTPPNPFFMKKEVLLKNGDTIKVNRLERPQFLLKKNGNPLVLYCACSLVNINNRQDGKSFNIQIRLNSKVK</sequence>
<dbReference type="Proteomes" id="UP000244956">
    <property type="component" value="Unassembled WGS sequence"/>
</dbReference>
<dbReference type="EMBL" id="QEWP01000006">
    <property type="protein sequence ID" value="PWD99747.1"/>
    <property type="molecule type" value="Genomic_DNA"/>
</dbReference>
<protein>
    <recommendedName>
        <fullName evidence="4">Glycosyl hydrolase family 43</fullName>
    </recommendedName>
</protein>
<dbReference type="Gene3D" id="2.115.10.20">
    <property type="entry name" value="Glycosyl hydrolase domain, family 43"/>
    <property type="match status" value="1"/>
</dbReference>
<comment type="caution">
    <text evidence="2">The sequence shown here is derived from an EMBL/GenBank/DDBJ whole genome shotgun (WGS) entry which is preliminary data.</text>
</comment>
<dbReference type="InterPro" id="IPR023296">
    <property type="entry name" value="Glyco_hydro_beta-prop_sf"/>
</dbReference>
<evidence type="ECO:0000313" key="2">
    <source>
        <dbReference type="EMBL" id="PWD99747.1"/>
    </source>
</evidence>
<dbReference type="AlphaFoldDB" id="A0A2U2B9L7"/>
<reference evidence="2 3" key="1">
    <citation type="submission" date="2018-05" db="EMBL/GenBank/DDBJ databases">
        <title>Marinilabilia rubrum sp. nov., isolated from saltern sediment.</title>
        <authorList>
            <person name="Zhang R."/>
        </authorList>
    </citation>
    <scope>NUCLEOTIDE SEQUENCE [LARGE SCALE GENOMIC DNA]</scope>
    <source>
        <strain evidence="2 3">WTE16</strain>
    </source>
</reference>
<organism evidence="2 3">
    <name type="scientific">Marinilabilia rubra</name>
    <dbReference type="NCBI Taxonomy" id="2162893"/>
    <lineage>
        <taxon>Bacteria</taxon>
        <taxon>Pseudomonadati</taxon>
        <taxon>Bacteroidota</taxon>
        <taxon>Bacteroidia</taxon>
        <taxon>Marinilabiliales</taxon>
        <taxon>Marinilabiliaceae</taxon>
        <taxon>Marinilabilia</taxon>
    </lineage>
</organism>
<keyword evidence="3" id="KW-1185">Reference proteome</keyword>
<proteinExistence type="predicted"/>
<dbReference type="RefSeq" id="WP_109264286.1">
    <property type="nucleotide sequence ID" value="NZ_QEWP01000006.1"/>
</dbReference>
<evidence type="ECO:0000313" key="3">
    <source>
        <dbReference type="Proteomes" id="UP000244956"/>
    </source>
</evidence>
<gene>
    <name evidence="2" type="ORF">DDZ16_09905</name>
</gene>
<dbReference type="OrthoDB" id="9794572at2"/>
<dbReference type="CDD" id="cd08994">
    <property type="entry name" value="GH43_62_32_68_117_130-like"/>
    <property type="match status" value="1"/>
</dbReference>
<feature type="region of interest" description="Disordered" evidence="1">
    <location>
        <begin position="197"/>
        <end position="229"/>
    </location>
</feature>
<accession>A0A2U2B9L7</accession>
<dbReference type="SUPFAM" id="SSF75005">
    <property type="entry name" value="Arabinanase/levansucrase/invertase"/>
    <property type="match status" value="2"/>
</dbReference>